<feature type="binding site" evidence="3">
    <location>
        <position position="317"/>
    </location>
    <ligand>
        <name>Zn(2+)</name>
        <dbReference type="ChEBI" id="CHEBI:29105"/>
        <label>2</label>
    </ligand>
</feature>
<dbReference type="Proteomes" id="UP000321413">
    <property type="component" value="Unassembled WGS sequence"/>
</dbReference>
<feature type="binding site" evidence="3">
    <location>
        <position position="360"/>
    </location>
    <ligand>
        <name>Zn(2+)</name>
        <dbReference type="ChEBI" id="CHEBI:29105"/>
        <label>2</label>
    </ligand>
</feature>
<evidence type="ECO:0000256" key="5">
    <source>
        <dbReference type="SAM" id="SignalP"/>
    </source>
</evidence>
<dbReference type="PANTHER" id="PTHR11596">
    <property type="entry name" value="ALKALINE PHOSPHATASE"/>
    <property type="match status" value="1"/>
</dbReference>
<dbReference type="Pfam" id="PF00245">
    <property type="entry name" value="Alk_phosphatase"/>
    <property type="match status" value="1"/>
</dbReference>
<feature type="binding site" evidence="3">
    <location>
        <position position="359"/>
    </location>
    <ligand>
        <name>Zn(2+)</name>
        <dbReference type="ChEBI" id="CHEBI:29105"/>
        <label>2</label>
    </ligand>
</feature>
<feature type="binding site" evidence="3">
    <location>
        <position position="313"/>
    </location>
    <ligand>
        <name>Zn(2+)</name>
        <dbReference type="ChEBI" id="CHEBI:29105"/>
        <label>2</label>
    </ligand>
</feature>
<evidence type="ECO:0000256" key="4">
    <source>
        <dbReference type="RuleBase" id="RU003946"/>
    </source>
</evidence>
<dbReference type="InterPro" id="IPR001952">
    <property type="entry name" value="Alkaline_phosphatase"/>
</dbReference>
<dbReference type="InterPro" id="IPR017850">
    <property type="entry name" value="Alkaline_phosphatase_core_sf"/>
</dbReference>
<dbReference type="PROSITE" id="PS51257">
    <property type="entry name" value="PROKAR_LIPOPROTEIN"/>
    <property type="match status" value="1"/>
</dbReference>
<dbReference type="RefSeq" id="WP_147933302.1">
    <property type="nucleotide sequence ID" value="NZ_VPFD01000002.1"/>
</dbReference>
<reference evidence="6 7" key="1">
    <citation type="submission" date="2019-08" db="EMBL/GenBank/DDBJ databases">
        <title>Massilia golmudensis sp. nov., isolated from sand in the Qinghai-Tibetan Plateau.</title>
        <authorList>
            <person name="Zhang B."/>
        </authorList>
    </citation>
    <scope>NUCLEOTIDE SEQUENCE [LARGE SCALE GENOMIC DNA]</scope>
    <source>
        <strain evidence="6 7">GEM5</strain>
    </source>
</reference>
<keyword evidence="7" id="KW-1185">Reference proteome</keyword>
<evidence type="ECO:0000256" key="1">
    <source>
        <dbReference type="ARBA" id="ARBA00022553"/>
    </source>
</evidence>
<feature type="active site" description="Phosphoserine intermediate" evidence="2">
    <location>
        <position position="98"/>
    </location>
</feature>
<feature type="signal peptide" evidence="5">
    <location>
        <begin position="1"/>
        <end position="19"/>
    </location>
</feature>
<dbReference type="CDD" id="cd16012">
    <property type="entry name" value="ALP"/>
    <property type="match status" value="1"/>
</dbReference>
<organism evidence="6 7">
    <name type="scientific">Massilia arenae</name>
    <dbReference type="NCBI Taxonomy" id="2603288"/>
    <lineage>
        <taxon>Bacteria</taxon>
        <taxon>Pseudomonadati</taxon>
        <taxon>Pseudomonadota</taxon>
        <taxon>Betaproteobacteria</taxon>
        <taxon>Burkholderiales</taxon>
        <taxon>Oxalobacteraceae</taxon>
        <taxon>Telluria group</taxon>
        <taxon>Massilia</taxon>
    </lineage>
</organism>
<dbReference type="SUPFAM" id="SSF53649">
    <property type="entry name" value="Alkaline phosphatase-like"/>
    <property type="match status" value="1"/>
</dbReference>
<dbReference type="Gene3D" id="3.40.720.10">
    <property type="entry name" value="Alkaline Phosphatase, subunit A"/>
    <property type="match status" value="1"/>
</dbReference>
<dbReference type="EMBL" id="VPFD01000002">
    <property type="protein sequence ID" value="TXG01977.1"/>
    <property type="molecule type" value="Genomic_DNA"/>
</dbReference>
<evidence type="ECO:0000313" key="6">
    <source>
        <dbReference type="EMBL" id="TXG01977.1"/>
    </source>
</evidence>
<feature type="binding site" evidence="3">
    <location>
        <position position="54"/>
    </location>
    <ligand>
        <name>Zn(2+)</name>
        <dbReference type="ChEBI" id="CHEBI:29105"/>
        <label>2</label>
    </ligand>
</feature>
<keyword evidence="1" id="KW-0597">Phosphoprotein</keyword>
<dbReference type="GO" id="GO:0004035">
    <property type="term" value="F:alkaline phosphatase activity"/>
    <property type="evidence" value="ECO:0007669"/>
    <property type="project" value="TreeGrafter"/>
</dbReference>
<feature type="binding site" evidence="3">
    <location>
        <position position="308"/>
    </location>
    <ligand>
        <name>Mg(2+)</name>
        <dbReference type="ChEBI" id="CHEBI:18420"/>
    </ligand>
</feature>
<proteinExistence type="inferred from homology"/>
<keyword evidence="3" id="KW-0862">Zinc</keyword>
<feature type="binding site" evidence="3">
    <location>
        <position position="170"/>
    </location>
    <ligand>
        <name>Mg(2+)</name>
        <dbReference type="ChEBI" id="CHEBI:18420"/>
    </ligand>
</feature>
<comment type="cofactor">
    <cofactor evidence="3">
        <name>Mg(2+)</name>
        <dbReference type="ChEBI" id="CHEBI:18420"/>
    </cofactor>
    <text evidence="3">Binds 1 Mg(2+) ion.</text>
</comment>
<sequence>MRPTTLASAALLAALAGCATTPPDSTQSTAAAQGAVVANAVDQRAKNVIFFLGDGMGINTLTAARIFAAGEDGELAIDKMPESAFVKTFSNDAQVTDSAASMAAYMTGVKHNNGVVSMSFGTRSVAPGKDANGNNLVSRCENGQAAVTLLELAKRRGMAVGVVTNTSVTDATPASTYAHACHRKLETDIAASLVPGGAGYNKALGDRGLDVLFGGGAQNFTPFAKGGKRADNRDLLAELGSKGFRVVNDTAQFAALQPGQPAVGLFAPNHMDFDAVRDASRQPALPAMATKAIELLAPNKNGFFLMVEGGLIDHALHATLGKRALQETVSYNAALQAAIERMEALDPGLKNTLIVATADHDHTLILNGYAARTGKTTPTNPGVIGLVRNADGTPSLDGKGQPYTIIGFGTGEQRHAGDRTVHLTDEVVTRDDYHQEAVVRTRTGAETHGGSDVYLGATGANAELFRGTIDNTRVFNLIKTAAGL</sequence>
<keyword evidence="5" id="KW-0732">Signal</keyword>
<feature type="binding site" evidence="3">
    <location>
        <position position="54"/>
    </location>
    <ligand>
        <name>Mg(2+)</name>
        <dbReference type="ChEBI" id="CHEBI:18420"/>
    </ligand>
</feature>
<dbReference type="SMART" id="SM00098">
    <property type="entry name" value="alkPPc"/>
    <property type="match status" value="1"/>
</dbReference>
<keyword evidence="3" id="KW-0460">Magnesium</keyword>
<evidence type="ECO:0000256" key="2">
    <source>
        <dbReference type="PIRSR" id="PIRSR601952-1"/>
    </source>
</evidence>
<comment type="similarity">
    <text evidence="4">Belongs to the alkaline phosphatase family.</text>
</comment>
<dbReference type="AlphaFoldDB" id="A0A5C7G7G4"/>
<gene>
    <name evidence="6" type="ORF">FVD38_01995</name>
</gene>
<accession>A0A5C7G7G4</accession>
<comment type="caution">
    <text evidence="6">The sequence shown here is derived from an EMBL/GenBank/DDBJ whole genome shotgun (WGS) entry which is preliminary data.</text>
</comment>
<evidence type="ECO:0000313" key="7">
    <source>
        <dbReference type="Proteomes" id="UP000321413"/>
    </source>
</evidence>
<keyword evidence="3" id="KW-0479">Metal-binding</keyword>
<dbReference type="PANTHER" id="PTHR11596:SF5">
    <property type="entry name" value="ALKALINE PHOSPHATASE"/>
    <property type="match status" value="1"/>
</dbReference>
<feature type="binding site" evidence="3">
    <location>
        <position position="172"/>
    </location>
    <ligand>
        <name>Mg(2+)</name>
        <dbReference type="ChEBI" id="CHEBI:18420"/>
    </ligand>
</feature>
<feature type="chain" id="PRO_5022827617" evidence="5">
    <location>
        <begin position="20"/>
        <end position="484"/>
    </location>
</feature>
<protein>
    <submittedName>
        <fullName evidence="6">Alkaline phosphatase</fullName>
    </submittedName>
</protein>
<evidence type="ECO:0000256" key="3">
    <source>
        <dbReference type="PIRSR" id="PIRSR601952-2"/>
    </source>
</evidence>
<dbReference type="GO" id="GO:0046872">
    <property type="term" value="F:metal ion binding"/>
    <property type="evidence" value="ECO:0007669"/>
    <property type="project" value="UniProtKB-KW"/>
</dbReference>
<feature type="binding site" evidence="3">
    <location>
        <position position="448"/>
    </location>
    <ligand>
        <name>Zn(2+)</name>
        <dbReference type="ChEBI" id="CHEBI:29105"/>
        <label>2</label>
    </ligand>
</feature>
<dbReference type="PRINTS" id="PR00113">
    <property type="entry name" value="ALKPHPHTASE"/>
</dbReference>
<comment type="cofactor">
    <cofactor evidence="3">
        <name>Zn(2+)</name>
        <dbReference type="ChEBI" id="CHEBI:29105"/>
    </cofactor>
    <text evidence="3">Binds 2 Zn(2+) ions.</text>
</comment>
<name>A0A5C7G7G4_9BURK</name>